<dbReference type="GO" id="GO:0006419">
    <property type="term" value="P:alanyl-tRNA aminoacylation"/>
    <property type="evidence" value="ECO:0007669"/>
    <property type="project" value="InterPro"/>
</dbReference>
<dbReference type="GO" id="GO:0003676">
    <property type="term" value="F:nucleic acid binding"/>
    <property type="evidence" value="ECO:0007669"/>
    <property type="project" value="InterPro"/>
</dbReference>
<evidence type="ECO:0000256" key="4">
    <source>
        <dbReference type="ARBA" id="ARBA00022833"/>
    </source>
</evidence>
<dbReference type="Gene3D" id="2.40.30.130">
    <property type="match status" value="1"/>
</dbReference>
<dbReference type="Pfam" id="PF07973">
    <property type="entry name" value="tRNA_SAD"/>
    <property type="match status" value="1"/>
</dbReference>
<name>A0A2Z2MI05_THEGO</name>
<dbReference type="SMART" id="SM00863">
    <property type="entry name" value="tRNA_SAD"/>
    <property type="match status" value="1"/>
</dbReference>
<dbReference type="InterPro" id="IPR009000">
    <property type="entry name" value="Transl_B-barrel_sf"/>
</dbReference>
<dbReference type="AlphaFoldDB" id="A0A2Z2MI05"/>
<accession>A0A2Z2MI05</accession>
<sequence length="411" mass="46188">MTEKLFYRDPYLREAKARITSIEVEGKRVKLTLDRTIFYPEGGGQPSDRGLIEGNGFAVRVDRVAGKEEIVHEGVIEGRTPKVGEEVRLTLDWEWRYENMRAHTGQHILSAVIKGLYGAETTGFQIFPEYNKIEIDYPGELNWEDILEIERKTNEIIWGDVPVEVEVYDDLPDELGTVLRKEVSSKVKPPIRVVRIGTVDVTPCGGTHVKSTREIGFLKILRVYRKSKKLLRVEFATGVRALKYLGELLEDYWDALNEMPNKNRPLVERVRELKEELNGLEAEKDALRRELWEWKSRALLKDAEDIGGVKVVAHLEGGPLKDTQAFVVYLVDKNPNTVALIGGDNYVIFAKNREVTGIAMNELLREVLKETGGGGGGSEVLARGGGFNVKPEEVISVALKKLKGALQRGAP</sequence>
<dbReference type="KEGG" id="tgg:A3K92_08945"/>
<dbReference type="SUPFAM" id="SSF50447">
    <property type="entry name" value="Translation proteins"/>
    <property type="match status" value="1"/>
</dbReference>
<dbReference type="RefSeq" id="WP_088885930.1">
    <property type="nucleotide sequence ID" value="NZ_CP014855.1"/>
</dbReference>
<reference evidence="7 8" key="1">
    <citation type="submission" date="2016-03" db="EMBL/GenBank/DDBJ databases">
        <title>Complete genome sequence of Thermococcus gorgonarius.</title>
        <authorList>
            <person name="Oger P.M."/>
        </authorList>
    </citation>
    <scope>NUCLEOTIDE SEQUENCE [LARGE SCALE GENOMIC DNA]</scope>
    <source>
        <strain evidence="7 8">W-12</strain>
    </source>
</reference>
<dbReference type="EMBL" id="CP014855">
    <property type="protein sequence ID" value="ASJ01598.1"/>
    <property type="molecule type" value="Genomic_DNA"/>
</dbReference>
<dbReference type="InterPro" id="IPR018165">
    <property type="entry name" value="Ala-tRNA-synth_IIc_core"/>
</dbReference>
<dbReference type="GO" id="GO:0004813">
    <property type="term" value="F:alanine-tRNA ligase activity"/>
    <property type="evidence" value="ECO:0007669"/>
    <property type="project" value="InterPro"/>
</dbReference>
<feature type="domain" description="Alanyl-transfer RNA synthetases family profile" evidence="6">
    <location>
        <begin position="1"/>
        <end position="247"/>
    </location>
</feature>
<proteinExistence type="predicted"/>
<dbReference type="Proteomes" id="UP000250134">
    <property type="component" value="Chromosome"/>
</dbReference>
<comment type="cofactor">
    <cofactor evidence="1">
        <name>Zn(2+)</name>
        <dbReference type="ChEBI" id="CHEBI:29105"/>
    </cofactor>
</comment>
<dbReference type="PANTHER" id="PTHR43462:SF1">
    <property type="entry name" value="ALANYL-TRNA EDITING PROTEIN AARSD1"/>
    <property type="match status" value="1"/>
</dbReference>
<evidence type="ECO:0000259" key="6">
    <source>
        <dbReference type="PROSITE" id="PS50860"/>
    </source>
</evidence>
<dbReference type="Gene3D" id="3.10.310.40">
    <property type="match status" value="1"/>
</dbReference>
<keyword evidence="4" id="KW-0862">Zinc</keyword>
<dbReference type="Pfam" id="PF01411">
    <property type="entry name" value="tRNA-synt_2c"/>
    <property type="match status" value="1"/>
</dbReference>
<dbReference type="InterPro" id="IPR012947">
    <property type="entry name" value="tRNA_SAD"/>
</dbReference>
<keyword evidence="5" id="KW-0175">Coiled coil</keyword>
<dbReference type="GeneID" id="33332677"/>
<dbReference type="OrthoDB" id="11392at2157"/>
<dbReference type="GO" id="GO:0046872">
    <property type="term" value="F:metal ion binding"/>
    <property type="evidence" value="ECO:0007669"/>
    <property type="project" value="UniProtKB-KW"/>
</dbReference>
<keyword evidence="3" id="KW-0479">Metal-binding</keyword>
<dbReference type="FunFam" id="3.30.980.10:FF:000026">
    <property type="entry name" value="Threonyl/alanyl tRNA synthetase SAD"/>
    <property type="match status" value="1"/>
</dbReference>
<dbReference type="PANTHER" id="PTHR43462">
    <property type="entry name" value="ALANYL-TRNA EDITING PROTEIN"/>
    <property type="match status" value="1"/>
</dbReference>
<keyword evidence="8" id="KW-1185">Reference proteome</keyword>
<evidence type="ECO:0000256" key="2">
    <source>
        <dbReference type="ARBA" id="ARBA00004496"/>
    </source>
</evidence>
<evidence type="ECO:0000256" key="3">
    <source>
        <dbReference type="ARBA" id="ARBA00022723"/>
    </source>
</evidence>
<dbReference type="Gene3D" id="3.30.980.10">
    <property type="entry name" value="Threonyl-trna Synthetase, Chain A, domain 2"/>
    <property type="match status" value="1"/>
</dbReference>
<organism evidence="7 8">
    <name type="scientific">Thermococcus gorgonarius</name>
    <dbReference type="NCBI Taxonomy" id="71997"/>
    <lineage>
        <taxon>Archaea</taxon>
        <taxon>Methanobacteriati</taxon>
        <taxon>Methanobacteriota</taxon>
        <taxon>Thermococci</taxon>
        <taxon>Thermococcales</taxon>
        <taxon>Thermococcaceae</taxon>
        <taxon>Thermococcus</taxon>
    </lineage>
</organism>
<dbReference type="PROSITE" id="PS50860">
    <property type="entry name" value="AA_TRNA_LIGASE_II_ALA"/>
    <property type="match status" value="1"/>
</dbReference>
<protein>
    <submittedName>
        <fullName evidence="7">Alanyl-tRNA editing protein AlaX</fullName>
    </submittedName>
</protein>
<evidence type="ECO:0000256" key="5">
    <source>
        <dbReference type="SAM" id="Coils"/>
    </source>
</evidence>
<gene>
    <name evidence="7" type="ORF">A3K92_08945</name>
</gene>
<evidence type="ECO:0000256" key="1">
    <source>
        <dbReference type="ARBA" id="ARBA00001947"/>
    </source>
</evidence>
<comment type="subcellular location">
    <subcellularLocation>
        <location evidence="2">Cytoplasm</location>
    </subcellularLocation>
</comment>
<dbReference type="GO" id="GO:0002161">
    <property type="term" value="F:aminoacyl-tRNA deacylase activity"/>
    <property type="evidence" value="ECO:0007669"/>
    <property type="project" value="UniProtKB-ARBA"/>
</dbReference>
<dbReference type="InterPro" id="IPR051335">
    <property type="entry name" value="Alanyl-tRNA_Editing_Enzymes"/>
</dbReference>
<feature type="coiled-coil region" evidence="5">
    <location>
        <begin position="263"/>
        <end position="297"/>
    </location>
</feature>
<dbReference type="InterPro" id="IPR018163">
    <property type="entry name" value="Thr/Ala-tRNA-synth_IIc_edit"/>
</dbReference>
<evidence type="ECO:0000313" key="8">
    <source>
        <dbReference type="Proteomes" id="UP000250134"/>
    </source>
</evidence>
<dbReference type="InterPro" id="IPR018164">
    <property type="entry name" value="Ala-tRNA-synth_IIc_N"/>
</dbReference>
<evidence type="ECO:0000313" key="7">
    <source>
        <dbReference type="EMBL" id="ASJ01598.1"/>
    </source>
</evidence>
<dbReference type="GO" id="GO:0005737">
    <property type="term" value="C:cytoplasm"/>
    <property type="evidence" value="ECO:0007669"/>
    <property type="project" value="UniProtKB-SubCell"/>
</dbReference>
<dbReference type="SUPFAM" id="SSF55186">
    <property type="entry name" value="ThrRS/AlaRS common domain"/>
    <property type="match status" value="1"/>
</dbReference>
<dbReference type="GO" id="GO:0005524">
    <property type="term" value="F:ATP binding"/>
    <property type="evidence" value="ECO:0007669"/>
    <property type="project" value="InterPro"/>
</dbReference>